<name>A0A2P5X505_GOSBA</name>
<protein>
    <submittedName>
        <fullName evidence="1">Uncharacterized protein</fullName>
    </submittedName>
</protein>
<proteinExistence type="predicted"/>
<accession>A0A2P5X505</accession>
<dbReference type="OrthoDB" id="10443248at2759"/>
<dbReference type="Proteomes" id="UP000239757">
    <property type="component" value="Unassembled WGS sequence"/>
</dbReference>
<gene>
    <name evidence="1" type="ORF">GOBAR_AA22255</name>
</gene>
<dbReference type="EMBL" id="KZ665653">
    <property type="protein sequence ID" value="PPR98417.1"/>
    <property type="molecule type" value="Genomic_DNA"/>
</dbReference>
<reference evidence="1 2" key="1">
    <citation type="submission" date="2015-01" db="EMBL/GenBank/DDBJ databases">
        <title>Genome of allotetraploid Gossypium barbadense reveals genomic plasticity and fiber elongation in cotton evolution.</title>
        <authorList>
            <person name="Chen X."/>
            <person name="Liu X."/>
            <person name="Zhao B."/>
            <person name="Zheng H."/>
            <person name="Hu Y."/>
            <person name="Lu G."/>
            <person name="Yang C."/>
            <person name="Chen J."/>
            <person name="Shan C."/>
            <person name="Zhang L."/>
            <person name="Zhou Y."/>
            <person name="Wang L."/>
            <person name="Guo W."/>
            <person name="Bai Y."/>
            <person name="Ruan J."/>
            <person name="Shangguan X."/>
            <person name="Mao Y."/>
            <person name="Jiang J."/>
            <person name="Zhu Y."/>
            <person name="Lei J."/>
            <person name="Kang H."/>
            <person name="Chen S."/>
            <person name="He X."/>
            <person name="Wang R."/>
            <person name="Wang Y."/>
            <person name="Chen J."/>
            <person name="Wang L."/>
            <person name="Yu S."/>
            <person name="Wang B."/>
            <person name="Wei J."/>
            <person name="Song S."/>
            <person name="Lu X."/>
            <person name="Gao Z."/>
            <person name="Gu W."/>
            <person name="Deng X."/>
            <person name="Ma D."/>
            <person name="Wang S."/>
            <person name="Liang W."/>
            <person name="Fang L."/>
            <person name="Cai C."/>
            <person name="Zhu X."/>
            <person name="Zhou B."/>
            <person name="Zhang Y."/>
            <person name="Chen Z."/>
            <person name="Xu S."/>
            <person name="Zhu R."/>
            <person name="Wang S."/>
            <person name="Zhang T."/>
            <person name="Zhao G."/>
        </authorList>
    </citation>
    <scope>NUCLEOTIDE SEQUENCE [LARGE SCALE GENOMIC DNA]</scope>
    <source>
        <strain evidence="2">cv. Xinhai21</strain>
        <tissue evidence="1">Leaf</tissue>
    </source>
</reference>
<organism evidence="1 2">
    <name type="scientific">Gossypium barbadense</name>
    <name type="common">Sea Island cotton</name>
    <name type="synonym">Hibiscus barbadensis</name>
    <dbReference type="NCBI Taxonomy" id="3634"/>
    <lineage>
        <taxon>Eukaryota</taxon>
        <taxon>Viridiplantae</taxon>
        <taxon>Streptophyta</taxon>
        <taxon>Embryophyta</taxon>
        <taxon>Tracheophyta</taxon>
        <taxon>Spermatophyta</taxon>
        <taxon>Magnoliopsida</taxon>
        <taxon>eudicotyledons</taxon>
        <taxon>Gunneridae</taxon>
        <taxon>Pentapetalae</taxon>
        <taxon>rosids</taxon>
        <taxon>malvids</taxon>
        <taxon>Malvales</taxon>
        <taxon>Malvaceae</taxon>
        <taxon>Malvoideae</taxon>
        <taxon>Gossypium</taxon>
    </lineage>
</organism>
<dbReference type="AlphaFoldDB" id="A0A2P5X505"/>
<sequence length="85" mass="9196">MEIAGHWASSLAFPLLFFLSSSLLLALLFGSWGSPFHSSTFFYCLRIGIWVVVDTDLSLLFVRDGASRDGAGVGQSSNSCHGMVH</sequence>
<evidence type="ECO:0000313" key="1">
    <source>
        <dbReference type="EMBL" id="PPR98417.1"/>
    </source>
</evidence>
<evidence type="ECO:0000313" key="2">
    <source>
        <dbReference type="Proteomes" id="UP000239757"/>
    </source>
</evidence>